<dbReference type="Pfam" id="PF00512">
    <property type="entry name" value="HisKA"/>
    <property type="match status" value="1"/>
</dbReference>
<dbReference type="Pfam" id="PF13426">
    <property type="entry name" value="PAS_9"/>
    <property type="match status" value="2"/>
</dbReference>
<name>A0A109N313_9BACI</name>
<accession>A0A109N313</accession>
<dbReference type="PROSITE" id="PS50924">
    <property type="entry name" value="MHYT"/>
    <property type="match status" value="1"/>
</dbReference>
<dbReference type="PROSITE" id="PS50113">
    <property type="entry name" value="PAC"/>
    <property type="match status" value="1"/>
</dbReference>
<reference evidence="14 15" key="1">
    <citation type="submission" date="2015-11" db="EMBL/GenBank/DDBJ databases">
        <title>Genome Sequence of Bacillus simplex strain VanAntwerpen2.</title>
        <authorList>
            <person name="Couger M.B."/>
        </authorList>
    </citation>
    <scope>NUCLEOTIDE SEQUENCE [LARGE SCALE GENOMIC DNA]</scope>
    <source>
        <strain evidence="14 15">VanAntwerpen02</strain>
    </source>
</reference>
<keyword evidence="15" id="KW-1185">Reference proteome</keyword>
<dbReference type="Gene3D" id="3.30.565.10">
    <property type="entry name" value="Histidine kinase-like ATPase, C-terminal domain"/>
    <property type="match status" value="1"/>
</dbReference>
<dbReference type="SMART" id="SM00091">
    <property type="entry name" value="PAS"/>
    <property type="match status" value="2"/>
</dbReference>
<feature type="transmembrane region" description="Helical" evidence="9">
    <location>
        <begin position="104"/>
        <end position="126"/>
    </location>
</feature>
<feature type="domain" description="PAC" evidence="12">
    <location>
        <begin position="443"/>
        <end position="495"/>
    </location>
</feature>
<dbReference type="PROSITE" id="PS50109">
    <property type="entry name" value="HIS_KIN"/>
    <property type="match status" value="1"/>
</dbReference>
<feature type="domain" description="PAS" evidence="11">
    <location>
        <begin position="371"/>
        <end position="416"/>
    </location>
</feature>
<evidence type="ECO:0000256" key="7">
    <source>
        <dbReference type="ARBA" id="ARBA00022840"/>
    </source>
</evidence>
<dbReference type="GO" id="GO:0005524">
    <property type="term" value="F:ATP binding"/>
    <property type="evidence" value="ECO:0007669"/>
    <property type="project" value="UniProtKB-KW"/>
</dbReference>
<evidence type="ECO:0000256" key="8">
    <source>
        <dbReference type="ARBA" id="ARBA00023012"/>
    </source>
</evidence>
<dbReference type="EC" id="2.7.13.3" evidence="2"/>
<dbReference type="SMART" id="SM00388">
    <property type="entry name" value="HisKA"/>
    <property type="match status" value="1"/>
</dbReference>
<dbReference type="InterPro" id="IPR000014">
    <property type="entry name" value="PAS"/>
</dbReference>
<evidence type="ECO:0000259" key="12">
    <source>
        <dbReference type="PROSITE" id="PS50113"/>
    </source>
</evidence>
<dbReference type="PANTHER" id="PTHR43065:SF34">
    <property type="entry name" value="SPORULATION KINASE A"/>
    <property type="match status" value="1"/>
</dbReference>
<keyword evidence="8" id="KW-0902">Two-component regulatory system</keyword>
<dbReference type="InterPro" id="IPR001610">
    <property type="entry name" value="PAC"/>
</dbReference>
<feature type="transmembrane region" description="Helical" evidence="9">
    <location>
        <begin position="77"/>
        <end position="97"/>
    </location>
</feature>
<evidence type="ECO:0000259" key="10">
    <source>
        <dbReference type="PROSITE" id="PS50109"/>
    </source>
</evidence>
<dbReference type="InterPro" id="IPR005330">
    <property type="entry name" value="MHYT_dom"/>
</dbReference>
<evidence type="ECO:0000256" key="4">
    <source>
        <dbReference type="ARBA" id="ARBA00022679"/>
    </source>
</evidence>
<sequence length="723" mass="81821">MEHSIVALNPILFMIAALLIIMACYTALDLLTTFLSVEKYKRLLYIGSSCSMGVALWTLNLVIIFTLDNSGVASYNFSTILFSLLLAISLAAVGLLAISYKTELLQITFCSFMFTMALLSNYMMSILTINHSVQYNPYLLVSTLLIIFSIFATALVIFFYFKRVSQSSLKPLSTLMMGGAIIEGYYLLLRVIPIPVDGKDERGDFVQLTPFMLYLVCLVSLFILASLIGSSTIVGRRLAKSDNTVNDIRHALDQSAIVAITDAKGTITYVNEKFMEISQYEEQELIGTNHSIINSGYHSREFFTDLWVTIGQGQTWNGEICNRTKTGDTYWVDTTIVPFMKKGKPYQYISICSNISPRKKAENDLMGSIQELEDMQYAIDQSSIVAITDAKGVIIDVNEKFSEISGYERNELIGQTHRLVNSGLHSKEFFEEMWRTIHDRKVWKGEIRNKAKDGSFYWVDTTIVPFFGVNGKPFQFLSIRYDITERKQTEEMLHRQDKLAAVGQLAAGVAHEIRNPLTSMKGYTEYLQLDETDETRLEYLEIILDEIHRVNEIVEEFLQLAKPQSLNLETKNIVKIIENVLSLTEFDARKKHVSLKLVGIHEEILVNCDENRIKQVFLNFIKNGMEAMPGGGAIKVMAERKEENVQISIIDTGKGMPPEQLRKLGEPFFTTKKSGNGLGLMISFKIIENHLGKVFVESEVNKGTVFKIVLPIKPVKYAWPRKS</sequence>
<evidence type="ECO:0000256" key="9">
    <source>
        <dbReference type="PROSITE-ProRule" id="PRU00244"/>
    </source>
</evidence>
<evidence type="ECO:0000259" key="13">
    <source>
        <dbReference type="PROSITE" id="PS50924"/>
    </source>
</evidence>
<evidence type="ECO:0000259" key="11">
    <source>
        <dbReference type="PROSITE" id="PS50112"/>
    </source>
</evidence>
<dbReference type="PROSITE" id="PS50112">
    <property type="entry name" value="PAS"/>
    <property type="match status" value="2"/>
</dbReference>
<feature type="domain" description="Histidine kinase" evidence="10">
    <location>
        <begin position="508"/>
        <end position="714"/>
    </location>
</feature>
<dbReference type="GO" id="GO:0000155">
    <property type="term" value="F:phosphorelay sensor kinase activity"/>
    <property type="evidence" value="ECO:0007669"/>
    <property type="project" value="InterPro"/>
</dbReference>
<dbReference type="EMBL" id="LNNH01000003">
    <property type="protein sequence ID" value="KWW22614.1"/>
    <property type="molecule type" value="Genomic_DNA"/>
</dbReference>
<feature type="transmembrane region" description="Helical" evidence="9">
    <location>
        <begin position="172"/>
        <end position="192"/>
    </location>
</feature>
<feature type="transmembrane region" description="Helical" evidence="9">
    <location>
        <begin position="43"/>
        <end position="65"/>
    </location>
</feature>
<dbReference type="InterPro" id="IPR005467">
    <property type="entry name" value="His_kinase_dom"/>
</dbReference>
<dbReference type="InterPro" id="IPR036097">
    <property type="entry name" value="HisK_dim/P_sf"/>
</dbReference>
<comment type="caution">
    <text evidence="14">The sequence shown here is derived from an EMBL/GenBank/DDBJ whole genome shotgun (WGS) entry which is preliminary data.</text>
</comment>
<evidence type="ECO:0000313" key="15">
    <source>
        <dbReference type="Proteomes" id="UP000064189"/>
    </source>
</evidence>
<dbReference type="CDD" id="cd00130">
    <property type="entry name" value="PAS"/>
    <property type="match status" value="2"/>
</dbReference>
<dbReference type="CDD" id="cd00082">
    <property type="entry name" value="HisKA"/>
    <property type="match status" value="1"/>
</dbReference>
<dbReference type="SUPFAM" id="SSF55874">
    <property type="entry name" value="ATPase domain of HSP90 chaperone/DNA topoisomerase II/histidine kinase"/>
    <property type="match status" value="1"/>
</dbReference>
<evidence type="ECO:0000256" key="3">
    <source>
        <dbReference type="ARBA" id="ARBA00022553"/>
    </source>
</evidence>
<feature type="domain" description="PAS" evidence="11">
    <location>
        <begin position="244"/>
        <end position="289"/>
    </location>
</feature>
<keyword evidence="5" id="KW-0547">Nucleotide-binding</keyword>
<dbReference type="Gene3D" id="1.10.287.130">
    <property type="match status" value="1"/>
</dbReference>
<dbReference type="InterPro" id="IPR004358">
    <property type="entry name" value="Sig_transdc_His_kin-like_C"/>
</dbReference>
<evidence type="ECO:0000256" key="1">
    <source>
        <dbReference type="ARBA" id="ARBA00000085"/>
    </source>
</evidence>
<protein>
    <recommendedName>
        <fullName evidence="2">histidine kinase</fullName>
        <ecNumber evidence="2">2.7.13.3</ecNumber>
    </recommendedName>
</protein>
<dbReference type="InterPro" id="IPR003594">
    <property type="entry name" value="HATPase_dom"/>
</dbReference>
<keyword evidence="3" id="KW-0597">Phosphoprotein</keyword>
<dbReference type="InterPro" id="IPR000700">
    <property type="entry name" value="PAS-assoc_C"/>
</dbReference>
<dbReference type="PRINTS" id="PR00344">
    <property type="entry name" value="BCTRLSENSOR"/>
</dbReference>
<keyword evidence="9" id="KW-0472">Membrane</keyword>
<evidence type="ECO:0000256" key="5">
    <source>
        <dbReference type="ARBA" id="ARBA00022741"/>
    </source>
</evidence>
<evidence type="ECO:0000313" key="14">
    <source>
        <dbReference type="EMBL" id="KWW22614.1"/>
    </source>
</evidence>
<comment type="catalytic activity">
    <reaction evidence="1">
        <text>ATP + protein L-histidine = ADP + protein N-phospho-L-histidine.</text>
        <dbReference type="EC" id="2.7.13.3"/>
    </reaction>
</comment>
<dbReference type="AlphaFoldDB" id="A0A109N313"/>
<evidence type="ECO:0000256" key="6">
    <source>
        <dbReference type="ARBA" id="ARBA00022777"/>
    </source>
</evidence>
<dbReference type="Gene3D" id="3.30.450.20">
    <property type="entry name" value="PAS domain"/>
    <property type="match status" value="2"/>
</dbReference>
<keyword evidence="9" id="KW-0812">Transmembrane</keyword>
<dbReference type="SMART" id="SM00086">
    <property type="entry name" value="PAC"/>
    <property type="match status" value="2"/>
</dbReference>
<dbReference type="Proteomes" id="UP000064189">
    <property type="component" value="Unassembled WGS sequence"/>
</dbReference>
<evidence type="ECO:0000256" key="2">
    <source>
        <dbReference type="ARBA" id="ARBA00012438"/>
    </source>
</evidence>
<feature type="transmembrane region" description="Helical" evidence="9">
    <location>
        <begin position="12"/>
        <end position="31"/>
    </location>
</feature>
<dbReference type="RefSeq" id="WP_061140362.1">
    <property type="nucleotide sequence ID" value="NZ_LNNH01000003.1"/>
</dbReference>
<dbReference type="PANTHER" id="PTHR43065">
    <property type="entry name" value="SENSOR HISTIDINE KINASE"/>
    <property type="match status" value="1"/>
</dbReference>
<proteinExistence type="predicted"/>
<dbReference type="InterPro" id="IPR003661">
    <property type="entry name" value="HisK_dim/P_dom"/>
</dbReference>
<dbReference type="NCBIfam" id="TIGR00229">
    <property type="entry name" value="sensory_box"/>
    <property type="match status" value="2"/>
</dbReference>
<dbReference type="InterPro" id="IPR035965">
    <property type="entry name" value="PAS-like_dom_sf"/>
</dbReference>
<keyword evidence="9" id="KW-1133">Transmembrane helix</keyword>
<feature type="domain" description="MHYT" evidence="13">
    <location>
        <begin position="8"/>
        <end position="195"/>
    </location>
</feature>
<feature type="transmembrane region" description="Helical" evidence="9">
    <location>
        <begin position="212"/>
        <end position="234"/>
    </location>
</feature>
<dbReference type="SMART" id="SM00387">
    <property type="entry name" value="HATPase_c"/>
    <property type="match status" value="1"/>
</dbReference>
<keyword evidence="6 14" id="KW-0418">Kinase</keyword>
<dbReference type="GO" id="GO:0016020">
    <property type="term" value="C:membrane"/>
    <property type="evidence" value="ECO:0007669"/>
    <property type="project" value="UniProtKB-UniRule"/>
</dbReference>
<dbReference type="SUPFAM" id="SSF55785">
    <property type="entry name" value="PYP-like sensor domain (PAS domain)"/>
    <property type="match status" value="2"/>
</dbReference>
<gene>
    <name evidence="14" type="ORF">AS888_12155</name>
</gene>
<dbReference type="SUPFAM" id="SSF47384">
    <property type="entry name" value="Homodimeric domain of signal transducing histidine kinase"/>
    <property type="match status" value="1"/>
</dbReference>
<organism evidence="14 15">
    <name type="scientific">Peribacillus simplex</name>
    <dbReference type="NCBI Taxonomy" id="1478"/>
    <lineage>
        <taxon>Bacteria</taxon>
        <taxon>Bacillati</taxon>
        <taxon>Bacillota</taxon>
        <taxon>Bacilli</taxon>
        <taxon>Bacillales</taxon>
        <taxon>Bacillaceae</taxon>
        <taxon>Peribacillus</taxon>
    </lineage>
</organism>
<feature type="transmembrane region" description="Helical" evidence="9">
    <location>
        <begin position="138"/>
        <end position="160"/>
    </location>
</feature>
<keyword evidence="7" id="KW-0067">ATP-binding</keyword>
<dbReference type="Pfam" id="PF02518">
    <property type="entry name" value="HATPase_c"/>
    <property type="match status" value="1"/>
</dbReference>
<dbReference type="InterPro" id="IPR036890">
    <property type="entry name" value="HATPase_C_sf"/>
</dbReference>
<keyword evidence="4" id="KW-0808">Transferase</keyword>